<dbReference type="Gene3D" id="3.40.50.1000">
    <property type="entry name" value="HAD superfamily/HAD-like"/>
    <property type="match status" value="1"/>
</dbReference>
<organism evidence="1 2">
    <name type="scientific">Cladosporium halotolerans</name>
    <dbReference type="NCBI Taxonomy" id="1052096"/>
    <lineage>
        <taxon>Eukaryota</taxon>
        <taxon>Fungi</taxon>
        <taxon>Dikarya</taxon>
        <taxon>Ascomycota</taxon>
        <taxon>Pezizomycotina</taxon>
        <taxon>Dothideomycetes</taxon>
        <taxon>Dothideomycetidae</taxon>
        <taxon>Cladosporiales</taxon>
        <taxon>Cladosporiaceae</taxon>
        <taxon>Cladosporium</taxon>
    </lineage>
</organism>
<reference evidence="1 2" key="1">
    <citation type="journal article" date="2020" name="Microbiol. Resour. Announc.">
        <title>Draft Genome Sequence of a Cladosporium Species Isolated from the Mesophotic Ascidian Didemnum maculosum.</title>
        <authorList>
            <person name="Gioti A."/>
            <person name="Siaperas R."/>
            <person name="Nikolaivits E."/>
            <person name="Le Goff G."/>
            <person name="Ouazzani J."/>
            <person name="Kotoulas G."/>
            <person name="Topakas E."/>
        </authorList>
    </citation>
    <scope>NUCLEOTIDE SEQUENCE [LARGE SCALE GENOMIC DNA]</scope>
    <source>
        <strain evidence="1 2">TM138-S3</strain>
    </source>
</reference>
<dbReference type="InterPro" id="IPR036412">
    <property type="entry name" value="HAD-like_sf"/>
</dbReference>
<gene>
    <name evidence="1" type="ORF">WHR41_02293</name>
</gene>
<evidence type="ECO:0000313" key="2">
    <source>
        <dbReference type="Proteomes" id="UP000803884"/>
    </source>
</evidence>
<accession>A0AB34KWU3</accession>
<dbReference type="PANTHER" id="PTHR46191">
    <property type="match status" value="1"/>
</dbReference>
<dbReference type="InterPro" id="IPR051828">
    <property type="entry name" value="HAD-like_hydrolase_domain"/>
</dbReference>
<comment type="caution">
    <text evidence="1">The sequence shown here is derived from an EMBL/GenBank/DDBJ whole genome shotgun (WGS) entry which is preliminary data.</text>
</comment>
<protein>
    <recommendedName>
        <fullName evidence="3">Hydrolase</fullName>
    </recommendedName>
</protein>
<dbReference type="GeneID" id="96003737"/>
<keyword evidence="2" id="KW-1185">Reference proteome</keyword>
<dbReference type="Proteomes" id="UP000803884">
    <property type="component" value="Unassembled WGS sequence"/>
</dbReference>
<name>A0AB34KWU3_9PEZI</name>
<dbReference type="GO" id="GO:0005634">
    <property type="term" value="C:nucleus"/>
    <property type="evidence" value="ECO:0007669"/>
    <property type="project" value="TreeGrafter"/>
</dbReference>
<dbReference type="Pfam" id="PF00702">
    <property type="entry name" value="Hydrolase"/>
    <property type="match status" value="1"/>
</dbReference>
<dbReference type="SUPFAM" id="SSF56784">
    <property type="entry name" value="HAD-like"/>
    <property type="match status" value="1"/>
</dbReference>
<evidence type="ECO:0000313" key="1">
    <source>
        <dbReference type="EMBL" id="KAL1589290.1"/>
    </source>
</evidence>
<evidence type="ECO:0008006" key="3">
    <source>
        <dbReference type="Google" id="ProtNLM"/>
    </source>
</evidence>
<dbReference type="Gene3D" id="1.10.150.720">
    <property type="entry name" value="Haloacid dehalogenase-like hydrolase"/>
    <property type="match status" value="1"/>
</dbReference>
<dbReference type="EMBL" id="JAAQHG020000005">
    <property type="protein sequence ID" value="KAL1589290.1"/>
    <property type="molecule type" value="Genomic_DNA"/>
</dbReference>
<dbReference type="AlphaFoldDB" id="A0AB34KWU3"/>
<dbReference type="InterPro" id="IPR023214">
    <property type="entry name" value="HAD_sf"/>
</dbReference>
<sequence>MSKRNLLICFDAFGTLFTPRKPVAQQYMEVGKSFGLAGFTEDDIAKSFKSAFKQESKQNSNYGKATGLGAEKWWSNIIHNTFKPYYGPSEQPPANLIPALIHRFHSEEGYALYPDVLPLLNKLRPDDRTTYGGNVIIGVITNSDNRTADILTSLGLHVHPLHYGQPYKRGGMRPRYDIDFTVLSYDVGHEKPDQRIFAAAEEVLGTLMHSTDADTKTPAEFHPERWRKVYVGDEYAKDVIGATNAGWNAVLIDRESGERQPDVEYLDNKQPASLWDVFEKTKAVGFSSLENLSKWIPSRS</sequence>
<dbReference type="InterPro" id="IPR044924">
    <property type="entry name" value="HAD-SF_hydro_IA_REG-2-like_cap"/>
</dbReference>
<proteinExistence type="predicted"/>
<dbReference type="RefSeq" id="XP_069232395.1">
    <property type="nucleotide sequence ID" value="XM_069370899.1"/>
</dbReference>
<dbReference type="PANTHER" id="PTHR46191:SF2">
    <property type="entry name" value="HALOACID DEHALOGENASE-LIKE HYDROLASE DOMAIN-CONTAINING PROTEIN 3"/>
    <property type="match status" value="1"/>
</dbReference>